<accession>A0A3B1DKM3</accession>
<dbReference type="InterPro" id="IPR022781">
    <property type="entry name" value="Flagellar_biosynth_FliO"/>
</dbReference>
<gene>
    <name evidence="7" type="primary">fliO</name>
    <name evidence="7" type="ORF">BUCINSTRO3249_0052</name>
</gene>
<dbReference type="GO" id="GO:0044781">
    <property type="term" value="P:bacterial-type flagellum organization"/>
    <property type="evidence" value="ECO:0007669"/>
    <property type="project" value="InterPro"/>
</dbReference>
<name>A0A3B1DKM3_9GAMM</name>
<dbReference type="STRING" id="1921549.GCA_900128825_00052"/>
<proteinExistence type="predicted"/>
<organism evidence="7 8">
    <name type="scientific">Buchnera aphidicola</name>
    <name type="common">Cinara strobi</name>
    <dbReference type="NCBI Taxonomy" id="1921549"/>
    <lineage>
        <taxon>Bacteria</taxon>
        <taxon>Pseudomonadati</taxon>
        <taxon>Pseudomonadota</taxon>
        <taxon>Gammaproteobacteria</taxon>
        <taxon>Enterobacterales</taxon>
        <taxon>Erwiniaceae</taxon>
        <taxon>Buchnera</taxon>
    </lineage>
</organism>
<keyword evidence="7" id="KW-0282">Flagellum</keyword>
<evidence type="ECO:0000256" key="2">
    <source>
        <dbReference type="ARBA" id="ARBA00022475"/>
    </source>
</evidence>
<feature type="transmembrane region" description="Helical" evidence="6">
    <location>
        <begin position="32"/>
        <end position="53"/>
    </location>
</feature>
<dbReference type="OrthoDB" id="6554121at2"/>
<keyword evidence="5 6" id="KW-0472">Membrane</keyword>
<dbReference type="Pfam" id="PF04347">
    <property type="entry name" value="FliO"/>
    <property type="match status" value="1"/>
</dbReference>
<keyword evidence="4 6" id="KW-1133">Transmembrane helix</keyword>
<keyword evidence="3 6" id="KW-0812">Transmembrane</keyword>
<evidence type="ECO:0000256" key="6">
    <source>
        <dbReference type="SAM" id="Phobius"/>
    </source>
</evidence>
<evidence type="ECO:0000256" key="3">
    <source>
        <dbReference type="ARBA" id="ARBA00022692"/>
    </source>
</evidence>
<reference evidence="8" key="1">
    <citation type="submission" date="2018-09" db="EMBL/GenBank/DDBJ databases">
        <authorList>
            <person name="Manzano-Marin A."/>
            <person name="Manzano-Marin A."/>
        </authorList>
    </citation>
    <scope>NUCLEOTIDE SEQUENCE [LARGE SCALE GENOMIC DNA]</scope>
    <source>
        <strain evidence="8">BuCistrobi</strain>
    </source>
</reference>
<keyword evidence="7" id="KW-0969">Cilium</keyword>
<evidence type="ECO:0000256" key="4">
    <source>
        <dbReference type="ARBA" id="ARBA00022989"/>
    </source>
</evidence>
<evidence type="ECO:0000256" key="5">
    <source>
        <dbReference type="ARBA" id="ARBA00023136"/>
    </source>
</evidence>
<keyword evidence="2" id="KW-1003">Cell membrane</keyword>
<dbReference type="RefSeq" id="WP_158348920.1">
    <property type="nucleotide sequence ID" value="NZ_LR025085.1"/>
</dbReference>
<evidence type="ECO:0000313" key="8">
    <source>
        <dbReference type="Proteomes" id="UP000271849"/>
    </source>
</evidence>
<protein>
    <submittedName>
        <fullName evidence="7">Flagellar protein FliO, partial</fullName>
    </submittedName>
</protein>
<feature type="transmembrane region" description="Helical" evidence="6">
    <location>
        <begin position="116"/>
        <end position="133"/>
    </location>
</feature>
<comment type="subcellular location">
    <subcellularLocation>
        <location evidence="1">Cell membrane</location>
    </subcellularLocation>
</comment>
<dbReference type="EMBL" id="LR025085">
    <property type="protein sequence ID" value="VAX76271.1"/>
    <property type="molecule type" value="Genomic_DNA"/>
</dbReference>
<sequence>MKLFNLIQLKSIYIFNHAILKKYIGVSSMISVLLYILGIFLFLFVLVKIFRLFNHKSNMNNYMYITDRIYLNSTQYVCILNINNMRLLLSVTNSAINLIHILPPNENIIIKKQKQYFIFTLFLNIFRLILGFFR</sequence>
<keyword evidence="7" id="KW-0966">Cell projection</keyword>
<evidence type="ECO:0000313" key="7">
    <source>
        <dbReference type="EMBL" id="VAX76271.1"/>
    </source>
</evidence>
<dbReference type="GO" id="GO:0016020">
    <property type="term" value="C:membrane"/>
    <property type="evidence" value="ECO:0007669"/>
    <property type="project" value="InterPro"/>
</dbReference>
<evidence type="ECO:0000256" key="1">
    <source>
        <dbReference type="ARBA" id="ARBA00004236"/>
    </source>
</evidence>
<dbReference type="Proteomes" id="UP000271849">
    <property type="component" value="Chromosome"/>
</dbReference>
<dbReference type="AlphaFoldDB" id="A0A3B1DKM3"/>